<dbReference type="Proteomes" id="UP000257030">
    <property type="component" value="Unassembled WGS sequence"/>
</dbReference>
<protein>
    <submittedName>
        <fullName evidence="1">RHS repeat-associated core domain-containing protein</fullName>
    </submittedName>
</protein>
<gene>
    <name evidence="1" type="ORF">DRF60_20845</name>
</gene>
<comment type="caution">
    <text evidence="1">The sequence shown here is derived from an EMBL/GenBank/DDBJ whole genome shotgun (WGS) entry which is preliminary data.</text>
</comment>
<feature type="non-terminal residue" evidence="1">
    <location>
        <position position="392"/>
    </location>
</feature>
<dbReference type="EMBL" id="QNUH01000062">
    <property type="protein sequence ID" value="REC70599.1"/>
    <property type="molecule type" value="Genomic_DNA"/>
</dbReference>
<proteinExistence type="predicted"/>
<evidence type="ECO:0000313" key="2">
    <source>
        <dbReference type="Proteomes" id="UP000257030"/>
    </source>
</evidence>
<accession>A0A3D9CXX3</accession>
<reference evidence="1 2" key="1">
    <citation type="journal article" date="2010" name="Syst. Appl. Microbiol.">
        <title>Four new species of Chryseobacterium from the rhizosphere of coastal sand dune plants, Chryseobacterium elymi sp. nov., Chryseobacterium hagamense sp. nov., Chryseobacterium lathyri sp. nov. and Chryseobacterium rhizosphaerae sp. nov.</title>
        <authorList>
            <person name="Cho S.H."/>
            <person name="Lee K.S."/>
            <person name="Shin D.S."/>
            <person name="Han J.H."/>
            <person name="Park K.S."/>
            <person name="Lee C.H."/>
            <person name="Park K.H."/>
            <person name="Kim S.B."/>
        </authorList>
    </citation>
    <scope>NUCLEOTIDE SEQUENCE [LARGE SCALE GENOMIC DNA]</scope>
    <source>
        <strain evidence="1 2">KCTC 22547</strain>
    </source>
</reference>
<dbReference type="AlphaFoldDB" id="A0A3D9CXX3"/>
<name>A0A3D9CXX3_9FLAO</name>
<keyword evidence="2" id="KW-1185">Reference proteome</keyword>
<sequence>SVKDEDGNETIEFKNGQGQLILARKVIAADEYADTYYVYNEYNQLAFVIPPLASIRGDIATNTLKHDELCYQYRYDGRSRLVEKKLPGKGWEYMVYDKQDRLVATQDAELKNKGQWLYTKYDQFGRVAITGIGTGGARSAEQAIVDGYNSNNVNRLTTALFERQGIEVYYGNQDNTYPNSTKWVTLLSLNYYDSYPGYSFNPSFPSTIQGETVLAQTPSTDGRSTKGLPVMSLVKNIEDDNWTKNYTYYDTKGRSIGSHSINHLGGYTKTESKLDFAGVPQTVITRHKRLNTDTERVITENFTYDHQNRLLVHKHQVDSNAEEILAQNKYNELSQLENKKVGGISLGSPLQSIDYKYNIRGWMTKVNDPANLNGKLFGYEMRYTNPVYSNVA</sequence>
<evidence type="ECO:0000313" key="1">
    <source>
        <dbReference type="EMBL" id="REC70599.1"/>
    </source>
</evidence>
<dbReference type="Gene3D" id="2.180.10.10">
    <property type="entry name" value="RHS repeat-associated core"/>
    <property type="match status" value="1"/>
</dbReference>
<feature type="non-terminal residue" evidence="1">
    <location>
        <position position="1"/>
    </location>
</feature>
<organism evidence="1 2">
    <name type="scientific">Chryseobacterium elymi</name>
    <dbReference type="NCBI Taxonomy" id="395936"/>
    <lineage>
        <taxon>Bacteria</taxon>
        <taxon>Pseudomonadati</taxon>
        <taxon>Bacteroidota</taxon>
        <taxon>Flavobacteriia</taxon>
        <taxon>Flavobacteriales</taxon>
        <taxon>Weeksellaceae</taxon>
        <taxon>Chryseobacterium group</taxon>
        <taxon>Chryseobacterium</taxon>
    </lineage>
</organism>